<name>A0A0B7B5P4_9EUPU</name>
<reference evidence="26" key="1">
    <citation type="submission" date="2014-12" db="EMBL/GenBank/DDBJ databases">
        <title>Insight into the proteome of Arion vulgaris.</title>
        <authorList>
            <person name="Aradska J."/>
            <person name="Bulat T."/>
            <person name="Smidak R."/>
            <person name="Sarate P."/>
            <person name="Gangsoo J."/>
            <person name="Sialana F."/>
            <person name="Bilban M."/>
            <person name="Lubec G."/>
        </authorList>
    </citation>
    <scope>NUCLEOTIDE SEQUENCE</scope>
    <source>
        <tissue evidence="26">Skin</tissue>
    </source>
</reference>
<comment type="function">
    <text evidence="16">Plays a role in short-term synaptic plasticity in a subset of GABAergic neurons in the brain.</text>
</comment>
<dbReference type="PANTHER" id="PTHR11506:SF35">
    <property type="entry name" value="LYSOSOME-ASSOCIATED MEMBRANE GLYCOPROTEIN 5"/>
    <property type="match status" value="1"/>
</dbReference>
<evidence type="ECO:0000256" key="20">
    <source>
        <dbReference type="PROSITE-ProRule" id="PRU00740"/>
    </source>
</evidence>
<dbReference type="GO" id="GO:0005886">
    <property type="term" value="C:plasma membrane"/>
    <property type="evidence" value="ECO:0007669"/>
    <property type="project" value="UniProtKB-SubCell"/>
</dbReference>
<keyword evidence="13" id="KW-0966">Cell projection</keyword>
<evidence type="ECO:0000256" key="18">
    <source>
        <dbReference type="ARBA" id="ARBA00074379"/>
    </source>
</evidence>
<evidence type="ECO:0000256" key="15">
    <source>
        <dbReference type="ARBA" id="ARBA00029428"/>
    </source>
</evidence>
<evidence type="ECO:0000259" key="23">
    <source>
        <dbReference type="Pfam" id="PF01299"/>
    </source>
</evidence>
<evidence type="ECO:0000256" key="12">
    <source>
        <dbReference type="ARBA" id="ARBA00023180"/>
    </source>
</evidence>
<keyword evidence="9 22" id="KW-1133">Transmembrane helix</keyword>
<evidence type="ECO:0000256" key="11">
    <source>
        <dbReference type="ARBA" id="ARBA00023136"/>
    </source>
</evidence>
<proteinExistence type="inferred from homology"/>
<dbReference type="Gene3D" id="2.40.160.110">
    <property type="match status" value="1"/>
</dbReference>
<feature type="transmembrane region" description="Helical" evidence="22">
    <location>
        <begin position="229"/>
        <end position="251"/>
    </location>
</feature>
<evidence type="ECO:0000256" key="17">
    <source>
        <dbReference type="ARBA" id="ARBA00060492"/>
    </source>
</evidence>
<dbReference type="PROSITE" id="PS51407">
    <property type="entry name" value="LAMP_3"/>
    <property type="match status" value="1"/>
</dbReference>
<dbReference type="InterPro" id="IPR002000">
    <property type="entry name" value="Lysosome-assoc_membr_glycop"/>
</dbReference>
<evidence type="ECO:0000256" key="22">
    <source>
        <dbReference type="SAM" id="Phobius"/>
    </source>
</evidence>
<keyword evidence="14" id="KW-0968">Cytoplasmic vesicle</keyword>
<dbReference type="GO" id="GO:0072594">
    <property type="term" value="P:establishment of protein localization to organelle"/>
    <property type="evidence" value="ECO:0007669"/>
    <property type="project" value="TreeGrafter"/>
</dbReference>
<comment type="caution">
    <text evidence="20">Lacks conserved residue(s) required for the propagation of feature annotation.</text>
</comment>
<dbReference type="GO" id="GO:0005765">
    <property type="term" value="C:lysosomal membrane"/>
    <property type="evidence" value="ECO:0007669"/>
    <property type="project" value="TreeGrafter"/>
</dbReference>
<feature type="compositionally biased region" description="Polar residues" evidence="21">
    <location>
        <begin position="1"/>
        <end position="11"/>
    </location>
</feature>
<accession>A0A0B7B5P4</accession>
<comment type="similarity">
    <text evidence="5 20">Belongs to the LAMP family.</text>
</comment>
<evidence type="ECO:0000256" key="1">
    <source>
        <dbReference type="ARBA" id="ARBA00004151"/>
    </source>
</evidence>
<feature type="region of interest" description="Disordered" evidence="21">
    <location>
        <begin position="1"/>
        <end position="56"/>
    </location>
</feature>
<dbReference type="InterPro" id="IPR048524">
    <property type="entry name" value="Lamp2-like_TM"/>
</dbReference>
<organism evidence="26">
    <name type="scientific">Arion vulgaris</name>
    <dbReference type="NCBI Taxonomy" id="1028688"/>
    <lineage>
        <taxon>Eukaryota</taxon>
        <taxon>Metazoa</taxon>
        <taxon>Spiralia</taxon>
        <taxon>Lophotrochozoa</taxon>
        <taxon>Mollusca</taxon>
        <taxon>Gastropoda</taxon>
        <taxon>Heterobranchia</taxon>
        <taxon>Euthyneura</taxon>
        <taxon>Panpulmonata</taxon>
        <taxon>Eupulmonata</taxon>
        <taxon>Stylommatophora</taxon>
        <taxon>Helicina</taxon>
        <taxon>Arionoidea</taxon>
        <taxon>Arionidae</taxon>
        <taxon>Arion</taxon>
    </lineage>
</organism>
<evidence type="ECO:0000256" key="5">
    <source>
        <dbReference type="ARBA" id="ARBA00009644"/>
    </source>
</evidence>
<evidence type="ECO:0000256" key="3">
    <source>
        <dbReference type="ARBA" id="ARBA00004172"/>
    </source>
</evidence>
<evidence type="ECO:0000256" key="4">
    <source>
        <dbReference type="ARBA" id="ARBA00004279"/>
    </source>
</evidence>
<evidence type="ECO:0000256" key="21">
    <source>
        <dbReference type="SAM" id="MobiDB-lite"/>
    </source>
</evidence>
<dbReference type="PANTHER" id="PTHR11506">
    <property type="entry name" value="LYSOSOME-ASSOCIATED MEMBRANE GLYCOPROTEIN"/>
    <property type="match status" value="1"/>
</dbReference>
<dbReference type="InterPro" id="IPR048528">
    <property type="entry name" value="Lamp2-like_luminal"/>
</dbReference>
<feature type="non-terminal residue" evidence="26">
    <location>
        <position position="1"/>
    </location>
</feature>
<sequence>HEGTTTSPEGTTKSHEGTTKSEGTTSSSSAISSAGTPTVTPTVTPTPEPTTQNFSCEVNGTTRFSLTGSFALSITYTDKEKNPVTVSIAVPQTTETEVHCTGQESVKFHFFNDWNIEYIFGGVVPGLLAADASNYYISNITVRYVHDDHLPNSETPGALSVAAYTSSNYLESPADASYYCKSNISLAVDDKVTLTSVDFKYKAYNADGNIDFNSGTVNECSADDETNSIVPIAVGAALAGLVVIVLIAYLIGRRRSRKAGYDSV</sequence>
<evidence type="ECO:0000256" key="6">
    <source>
        <dbReference type="ARBA" id="ARBA00022692"/>
    </source>
</evidence>
<keyword evidence="11 20" id="KW-0472">Membrane</keyword>
<evidence type="ECO:0000313" key="26">
    <source>
        <dbReference type="EMBL" id="CEK88207.1"/>
    </source>
</evidence>
<evidence type="ECO:0000259" key="24">
    <source>
        <dbReference type="Pfam" id="PF21222"/>
    </source>
</evidence>
<dbReference type="EMBL" id="HACG01041342">
    <property type="protein sequence ID" value="CEK88207.1"/>
    <property type="molecule type" value="Transcribed_RNA"/>
</dbReference>
<dbReference type="Pfam" id="PF01299">
    <property type="entry name" value="Lamp2-like_luminal"/>
    <property type="match status" value="1"/>
</dbReference>
<evidence type="ECO:0000256" key="10">
    <source>
        <dbReference type="ARBA" id="ARBA00023018"/>
    </source>
</evidence>
<dbReference type="CDD" id="cd12087">
    <property type="entry name" value="TM_EGFR-like"/>
    <property type="match status" value="1"/>
</dbReference>
<evidence type="ECO:0000256" key="19">
    <source>
        <dbReference type="ARBA" id="ARBA00076257"/>
    </source>
</evidence>
<keyword evidence="10" id="KW-0770">Synapse</keyword>
<keyword evidence="8" id="KW-0967">Endosome</keyword>
<dbReference type="AlphaFoldDB" id="A0A0B7B5P4"/>
<dbReference type="GO" id="GO:0031902">
    <property type="term" value="C:late endosome membrane"/>
    <property type="evidence" value="ECO:0007669"/>
    <property type="project" value="TreeGrafter"/>
</dbReference>
<evidence type="ECO:0000256" key="13">
    <source>
        <dbReference type="ARBA" id="ARBA00023273"/>
    </source>
</evidence>
<evidence type="ECO:0000256" key="9">
    <source>
        <dbReference type="ARBA" id="ARBA00022989"/>
    </source>
</evidence>
<feature type="domain" description="Lysosome-associated membrane glycoprotein 2-like luminal" evidence="23">
    <location>
        <begin position="49"/>
        <end position="204"/>
    </location>
</feature>
<evidence type="ECO:0000256" key="8">
    <source>
        <dbReference type="ARBA" id="ARBA00022753"/>
    </source>
</evidence>
<evidence type="ECO:0000313" key="25">
    <source>
        <dbReference type="EMBL" id="CEK88206.1"/>
    </source>
</evidence>
<keyword evidence="7" id="KW-0732">Signal</keyword>
<gene>
    <name evidence="26" type="primary">ORF163781</name>
    <name evidence="25" type="synonym">ORF163773</name>
</gene>
<evidence type="ECO:0000256" key="16">
    <source>
        <dbReference type="ARBA" id="ARBA00053950"/>
    </source>
</evidence>
<feature type="domain" description="Lysosome-associated membrane glycoprotein 2-like transmembrane" evidence="24">
    <location>
        <begin position="230"/>
        <end position="261"/>
    </location>
</feature>
<keyword evidence="6 20" id="KW-0812">Transmembrane</keyword>
<protein>
    <recommendedName>
        <fullName evidence="18">Lysosome-associated membrane glycoprotein 5</fullName>
    </recommendedName>
    <alternativeName>
        <fullName evidence="19">Lysosome-associated membrane protein 5</fullName>
    </alternativeName>
</protein>
<evidence type="ECO:0000256" key="7">
    <source>
        <dbReference type="ARBA" id="ARBA00022729"/>
    </source>
</evidence>
<dbReference type="Pfam" id="PF21222">
    <property type="entry name" value="Lamp2_2nd"/>
    <property type="match status" value="1"/>
</dbReference>
<dbReference type="PRINTS" id="PR00336">
    <property type="entry name" value="LYSASSOCTDMP"/>
</dbReference>
<keyword evidence="12" id="KW-0325">Glycoprotein</keyword>
<evidence type="ECO:0000256" key="2">
    <source>
        <dbReference type="ARBA" id="ARBA00004158"/>
    </source>
</evidence>
<evidence type="ECO:0000256" key="14">
    <source>
        <dbReference type="ARBA" id="ARBA00023329"/>
    </source>
</evidence>
<comment type="subcellular location">
    <subcellularLocation>
        <location evidence="4">Cell projection</location>
        <location evidence="4">Dendrite</location>
    </subcellularLocation>
    <subcellularLocation>
        <location evidence="17">Cell projection</location>
        <location evidence="17">Growth cone membrane</location>
        <topology evidence="17">Single-pass type I membrane protein</topology>
    </subcellularLocation>
    <subcellularLocation>
        <location evidence="15">Cytoplasmic vesicle</location>
        <location evidence="15">Secretory vesicle</location>
        <location evidence="15">Synaptic vesicle membrane</location>
        <topology evidence="15">Single-pass type I membrane protein</topology>
    </subcellularLocation>
    <subcellularLocation>
        <location evidence="2">Early endosome membrane</location>
        <topology evidence="2">Single-pass type I membrane protein</topology>
    </subcellularLocation>
    <subcellularLocation>
        <location evidence="1">Endoplasmic reticulum-Golgi intermediate compartment membrane</location>
        <topology evidence="1">Single-pass type I membrane protein</topology>
    </subcellularLocation>
    <subcellularLocation>
        <location evidence="20">Membrane</location>
        <topology evidence="20">Single-pass type I membrane protein</topology>
    </subcellularLocation>
    <subcellularLocation>
        <location evidence="3">Recycling endosome</location>
    </subcellularLocation>
</comment>
<feature type="compositionally biased region" description="Low complexity" evidence="21">
    <location>
        <begin position="20"/>
        <end position="51"/>
    </location>
</feature>
<dbReference type="EMBL" id="HACG01041341">
    <property type="protein sequence ID" value="CEK88206.1"/>
    <property type="molecule type" value="Transcribed_RNA"/>
</dbReference>